<keyword evidence="14" id="KW-1185">Reference proteome</keyword>
<keyword evidence="7 11" id="KW-1133">Transmembrane helix</keyword>
<evidence type="ECO:0000256" key="3">
    <source>
        <dbReference type="ARBA" id="ARBA00022692"/>
    </source>
</evidence>
<dbReference type="InterPro" id="IPR000719">
    <property type="entry name" value="Prot_kinase_dom"/>
</dbReference>
<keyword evidence="9" id="KW-0413">Isomerase</keyword>
<evidence type="ECO:0000256" key="5">
    <source>
        <dbReference type="ARBA" id="ARBA00022741"/>
    </source>
</evidence>
<sequence length="1119" mass="125480">METNQKDYVHYNHSDPCRFSRWTARESYQFMYGRPWQNVLDFYSTLVNGTTSLSSLFGLQNFDVNNDDDGGGGDAEIHEVCDEVKLKKSKERNGRWARVTFKVVIGYHGASFDGWQKQPSLYTVQGLLERSLGKFVDEKKAQLLKDKCLPVEGCAVVAGRTDKGVTALQQVCSFYTWRKDITCQDVEDAINNAAPGKLKVKSVSEVSRVFHPNFSAKWRRYLYIFPLNDEEDGEQSQQSGENVENHRSEETQNGLKNGCGESNCKSFENLVINHNEELESGEKPRTFCVNRVDQLLRRLEGKLLSYKMFARDTKASRNVGPPTECFIYHARAAEARLPNSDCTEGRRVMCIELVANRFLRKMVRVLVATSIREAAAGAEEDALLKLMDATCRRATAPPAPPDGLCLVDVGYSEFKPISPLSSSLSPSVCHFCLCYAIGISDHYSCGKKIKPFSTHHLMASHHHDHHTIIIVFNTKPLSLLFLLFFFFLIAFASSFSDSDSLLKFKDSLQNNSALFPTWKASTAPCSTDDQAHWEGVLCSKGMIRGLKIENMGLKGTIDVDSLKNLPYLRTISLMNNSFDGPLPDIGQLGALKTVYLSNNKFSSVIDSDIFLKTLSLKRVHLAYNQFTGRIPASLAFLPKLKELRLEGNQFEGRIPNFPQKKWFSFNVSNNALGGQIPIGLASLDPSSFKGNQDLCGPPLNPCSHHKSSVFSLVVVVIVVLMALSAICAVIFILFRHRQASLSAEDPTQPQGDHQNLSPTRSIAASRTVTAKKGESTKLVFVREDREKFDMQDLLRASAEILGSGNFGSSYKAAVLSGTVMVVKRFKQMNNVEREEFQQHMRRIGRLRHPNLLPLVAYYNKKEEKLLVSDFVHNGSLAVHLHGGQGVGNLDWRTRLKIIKGVARGLKYLHTELPTVIAAHGHLKSSNVLLDDSNEPLLGDYALIPVMNQEHAQQLMVAYKSPEHLQHGRITKKTDVWSLGILILEVLTGKPPDYEELVRGVSSKAAEEEEEEEEEEEVFDKELLKAEPTRTAGEEREAMVKLLRIGRECCNVDVEKRLDMKEAAHKIEELKERSDDKITSTSRVDIDDDSHSTTSHEITDMSRRSSRALSDEFINFSIKG</sequence>
<reference evidence="13" key="1">
    <citation type="submission" date="2023-07" db="EMBL/GenBank/DDBJ databases">
        <title>draft genome sequence of fig (Ficus carica).</title>
        <authorList>
            <person name="Takahashi T."/>
            <person name="Nishimura K."/>
        </authorList>
    </citation>
    <scope>NUCLEOTIDE SEQUENCE</scope>
</reference>
<dbReference type="InterPro" id="IPR011009">
    <property type="entry name" value="Kinase-like_dom_sf"/>
</dbReference>
<dbReference type="GO" id="GO:0003723">
    <property type="term" value="F:RNA binding"/>
    <property type="evidence" value="ECO:0007669"/>
    <property type="project" value="InterPro"/>
</dbReference>
<dbReference type="InterPro" id="IPR046959">
    <property type="entry name" value="PRK1-6/SRF4-like"/>
</dbReference>
<feature type="region of interest" description="Disordered" evidence="10">
    <location>
        <begin position="232"/>
        <end position="255"/>
    </location>
</feature>
<evidence type="ECO:0000256" key="11">
    <source>
        <dbReference type="SAM" id="Phobius"/>
    </source>
</evidence>
<keyword evidence="2" id="KW-0433">Leucine-rich repeat</keyword>
<dbReference type="Gene3D" id="3.30.70.580">
    <property type="entry name" value="Pseudouridine synthase I, catalytic domain, N-terminal subdomain"/>
    <property type="match status" value="1"/>
</dbReference>
<evidence type="ECO:0000256" key="1">
    <source>
        <dbReference type="ARBA" id="ARBA00004370"/>
    </source>
</evidence>
<feature type="transmembrane region" description="Helical" evidence="11">
    <location>
        <begin position="477"/>
        <end position="495"/>
    </location>
</feature>
<evidence type="ECO:0000256" key="9">
    <source>
        <dbReference type="ARBA" id="ARBA00023235"/>
    </source>
</evidence>
<feature type="region of interest" description="Disordered" evidence="10">
    <location>
        <begin position="1071"/>
        <end position="1105"/>
    </location>
</feature>
<dbReference type="SUPFAM" id="SSF55120">
    <property type="entry name" value="Pseudouridine synthase"/>
    <property type="match status" value="1"/>
</dbReference>
<dbReference type="InterPro" id="IPR020095">
    <property type="entry name" value="PsdUridine_synth_TruA_C"/>
</dbReference>
<dbReference type="Gene3D" id="3.30.200.20">
    <property type="entry name" value="Phosphorylase Kinase, domain 1"/>
    <property type="match status" value="1"/>
</dbReference>
<keyword evidence="8 11" id="KW-0472">Membrane</keyword>
<feature type="transmembrane region" description="Helical" evidence="11">
    <location>
        <begin position="709"/>
        <end position="734"/>
    </location>
</feature>
<dbReference type="FunFam" id="3.30.200.20:FF:000307">
    <property type="entry name" value="pollen receptor-like kinase 1"/>
    <property type="match status" value="1"/>
</dbReference>
<evidence type="ECO:0000256" key="10">
    <source>
        <dbReference type="SAM" id="MobiDB-lite"/>
    </source>
</evidence>
<dbReference type="GO" id="GO:0016020">
    <property type="term" value="C:membrane"/>
    <property type="evidence" value="ECO:0007669"/>
    <property type="project" value="UniProtKB-SubCell"/>
</dbReference>
<dbReference type="Pfam" id="PF00069">
    <property type="entry name" value="Pkinase"/>
    <property type="match status" value="1"/>
</dbReference>
<dbReference type="GO" id="GO:0004672">
    <property type="term" value="F:protein kinase activity"/>
    <property type="evidence" value="ECO:0007669"/>
    <property type="project" value="InterPro"/>
</dbReference>
<dbReference type="EMBL" id="BTGU01000047">
    <property type="protein sequence ID" value="GMN53552.1"/>
    <property type="molecule type" value="Genomic_DNA"/>
</dbReference>
<dbReference type="GO" id="GO:0009982">
    <property type="term" value="F:pseudouridine synthase activity"/>
    <property type="evidence" value="ECO:0007669"/>
    <property type="project" value="InterPro"/>
</dbReference>
<dbReference type="Pfam" id="PF13855">
    <property type="entry name" value="LRR_8"/>
    <property type="match status" value="1"/>
</dbReference>
<dbReference type="InterPro" id="IPR020094">
    <property type="entry name" value="TruA/RsuA/RluB/E/F_N"/>
</dbReference>
<gene>
    <name evidence="13" type="ORF">TIFTF001_022682</name>
</gene>
<dbReference type="PANTHER" id="PTHR48007:SF64">
    <property type="entry name" value="POLLEN RECEPTOR-LIKE KINASE 1"/>
    <property type="match status" value="1"/>
</dbReference>
<dbReference type="InterPro" id="IPR013210">
    <property type="entry name" value="LRR_N_plant-typ"/>
</dbReference>
<proteinExistence type="predicted"/>
<dbReference type="InterPro" id="IPR001611">
    <property type="entry name" value="Leu-rich_rpt"/>
</dbReference>
<dbReference type="PROSITE" id="PS50011">
    <property type="entry name" value="PROTEIN_KINASE_DOM"/>
    <property type="match status" value="1"/>
</dbReference>
<dbReference type="GO" id="GO:0005524">
    <property type="term" value="F:ATP binding"/>
    <property type="evidence" value="ECO:0007669"/>
    <property type="project" value="UniProtKB-KW"/>
</dbReference>
<feature type="region of interest" description="Disordered" evidence="10">
    <location>
        <begin position="743"/>
        <end position="769"/>
    </location>
</feature>
<keyword evidence="4" id="KW-0677">Repeat</keyword>
<dbReference type="InterPro" id="IPR032675">
    <property type="entry name" value="LRR_dom_sf"/>
</dbReference>
<dbReference type="SUPFAM" id="SSF56112">
    <property type="entry name" value="Protein kinase-like (PK-like)"/>
    <property type="match status" value="1"/>
</dbReference>
<dbReference type="Pfam" id="PF08263">
    <property type="entry name" value="LRRNT_2"/>
    <property type="match status" value="1"/>
</dbReference>
<dbReference type="GO" id="GO:0001522">
    <property type="term" value="P:pseudouridine synthesis"/>
    <property type="evidence" value="ECO:0007669"/>
    <property type="project" value="InterPro"/>
</dbReference>
<dbReference type="InterPro" id="IPR020103">
    <property type="entry name" value="PsdUridine_synth_cat_dom_sf"/>
</dbReference>
<evidence type="ECO:0000256" key="7">
    <source>
        <dbReference type="ARBA" id="ARBA00022989"/>
    </source>
</evidence>
<name>A0AA88AI99_FICCA</name>
<keyword evidence="6" id="KW-0067">ATP-binding</keyword>
<dbReference type="InterPro" id="IPR020097">
    <property type="entry name" value="PsdUridine_synth_TruA_a/b_dom"/>
</dbReference>
<evidence type="ECO:0000313" key="14">
    <source>
        <dbReference type="Proteomes" id="UP001187192"/>
    </source>
</evidence>
<evidence type="ECO:0000259" key="12">
    <source>
        <dbReference type="PROSITE" id="PS50011"/>
    </source>
</evidence>
<feature type="domain" description="Protein kinase" evidence="12">
    <location>
        <begin position="795"/>
        <end position="1067"/>
    </location>
</feature>
<evidence type="ECO:0000256" key="4">
    <source>
        <dbReference type="ARBA" id="ARBA00022737"/>
    </source>
</evidence>
<dbReference type="Gene3D" id="3.80.10.10">
    <property type="entry name" value="Ribonuclease Inhibitor"/>
    <property type="match status" value="2"/>
</dbReference>
<dbReference type="SUPFAM" id="SSF52058">
    <property type="entry name" value="L domain-like"/>
    <property type="match status" value="1"/>
</dbReference>
<accession>A0AA88AI99</accession>
<keyword evidence="3 11" id="KW-0812">Transmembrane</keyword>
<evidence type="ECO:0000256" key="8">
    <source>
        <dbReference type="ARBA" id="ARBA00023136"/>
    </source>
</evidence>
<dbReference type="Proteomes" id="UP001187192">
    <property type="component" value="Unassembled WGS sequence"/>
</dbReference>
<feature type="compositionally biased region" description="Polar residues" evidence="10">
    <location>
        <begin position="743"/>
        <end position="768"/>
    </location>
</feature>
<dbReference type="PANTHER" id="PTHR48007">
    <property type="entry name" value="LEUCINE-RICH REPEAT RECEPTOR-LIKE PROTEIN KINASE PXC1"/>
    <property type="match status" value="1"/>
</dbReference>
<dbReference type="AlphaFoldDB" id="A0AA88AI99"/>
<organism evidence="13 14">
    <name type="scientific">Ficus carica</name>
    <name type="common">Common fig</name>
    <dbReference type="NCBI Taxonomy" id="3494"/>
    <lineage>
        <taxon>Eukaryota</taxon>
        <taxon>Viridiplantae</taxon>
        <taxon>Streptophyta</taxon>
        <taxon>Embryophyta</taxon>
        <taxon>Tracheophyta</taxon>
        <taxon>Spermatophyta</taxon>
        <taxon>Magnoliopsida</taxon>
        <taxon>eudicotyledons</taxon>
        <taxon>Gunneridae</taxon>
        <taxon>Pentapetalae</taxon>
        <taxon>rosids</taxon>
        <taxon>fabids</taxon>
        <taxon>Rosales</taxon>
        <taxon>Moraceae</taxon>
        <taxon>Ficeae</taxon>
        <taxon>Ficus</taxon>
    </lineage>
</organism>
<protein>
    <recommendedName>
        <fullName evidence="12">Protein kinase domain-containing protein</fullName>
    </recommendedName>
</protein>
<dbReference type="Pfam" id="PF01416">
    <property type="entry name" value="PseudoU_synth_1"/>
    <property type="match status" value="1"/>
</dbReference>
<comment type="subcellular location">
    <subcellularLocation>
        <location evidence="1">Membrane</location>
    </subcellularLocation>
</comment>
<evidence type="ECO:0000313" key="13">
    <source>
        <dbReference type="EMBL" id="GMN53552.1"/>
    </source>
</evidence>
<evidence type="ECO:0000256" key="2">
    <source>
        <dbReference type="ARBA" id="ARBA00022614"/>
    </source>
</evidence>
<keyword evidence="5" id="KW-0547">Nucleotide-binding</keyword>
<dbReference type="Gene3D" id="1.10.510.10">
    <property type="entry name" value="Transferase(Phosphotransferase) domain 1"/>
    <property type="match status" value="1"/>
</dbReference>
<comment type="caution">
    <text evidence="13">The sequence shown here is derived from an EMBL/GenBank/DDBJ whole genome shotgun (WGS) entry which is preliminary data.</text>
</comment>
<dbReference type="Gene3D" id="3.30.70.660">
    <property type="entry name" value="Pseudouridine synthase I, catalytic domain, C-terminal subdomain"/>
    <property type="match status" value="1"/>
</dbReference>
<evidence type="ECO:0000256" key="6">
    <source>
        <dbReference type="ARBA" id="ARBA00022840"/>
    </source>
</evidence>